<proteinExistence type="predicted"/>
<name>A0A7S2ZSD9_9RHOD</name>
<protein>
    <recommendedName>
        <fullName evidence="1">Saccharopine dehydrogenase NADP binding domain-containing protein</fullName>
    </recommendedName>
</protein>
<dbReference type="InterPro" id="IPR005097">
    <property type="entry name" value="Sacchrp_dh_NADP-bd"/>
</dbReference>
<evidence type="ECO:0000313" key="2">
    <source>
        <dbReference type="EMBL" id="CAE0049108.1"/>
    </source>
</evidence>
<dbReference type="InterPro" id="IPR036291">
    <property type="entry name" value="NAD(P)-bd_dom_sf"/>
</dbReference>
<sequence>MDSYCTLAFNHSVGIKITQRGWRENRRVLMRASDVGHRVLILGGTGRVGQSICRELQRRSRDESVDLEICIAGESYFGVFGPGLDEPPCLQHSSSSRVSGRNEQVGEEIVRESPSLQFKKVDYRDKDALVAAMKGVSLVVHSAGPFQQRQTAEVLEAAIGAGVNYQDVCDDVDHMEMSRSLHDDAVESNITAAICTGIYPGISNLMAAKAIRDLDAAPEQVTFDYFTAGTGGAGPTILSTTFLLCGEDVRTYVDGKPSIKKPASGVRRVDFGEQVGHKNVFLLNLPEVLSIAEVYKVPNISARFGTAPDIWNVLTRFMACAVPKKILTNQALIAKFSEFIGPLVRAVDAIVGGTTAMRVEAVGSDGSSRSLLYGHEELSECVGIAAAAFTWHLLMSKNLPKGVLYPEELLSDPDEFEAVLESGVRTAFDWKTFTEKSL</sequence>
<reference evidence="2" key="1">
    <citation type="submission" date="2021-01" db="EMBL/GenBank/DDBJ databases">
        <authorList>
            <person name="Corre E."/>
            <person name="Pelletier E."/>
            <person name="Niang G."/>
            <person name="Scheremetjew M."/>
            <person name="Finn R."/>
            <person name="Kale V."/>
            <person name="Holt S."/>
            <person name="Cochrane G."/>
            <person name="Meng A."/>
            <person name="Brown T."/>
            <person name="Cohen L."/>
        </authorList>
    </citation>
    <scope>NUCLEOTIDE SEQUENCE</scope>
    <source>
        <strain evidence="2">CCMP 769</strain>
    </source>
</reference>
<dbReference type="SUPFAM" id="SSF51735">
    <property type="entry name" value="NAD(P)-binding Rossmann-fold domains"/>
    <property type="match status" value="1"/>
</dbReference>
<evidence type="ECO:0000313" key="3">
    <source>
        <dbReference type="EMBL" id="CAE0049114.1"/>
    </source>
</evidence>
<organism evidence="2">
    <name type="scientific">Rhodosorus marinus</name>
    <dbReference type="NCBI Taxonomy" id="101924"/>
    <lineage>
        <taxon>Eukaryota</taxon>
        <taxon>Rhodophyta</taxon>
        <taxon>Stylonematophyceae</taxon>
        <taxon>Stylonematales</taxon>
        <taxon>Stylonemataceae</taxon>
        <taxon>Rhodosorus</taxon>
    </lineage>
</organism>
<gene>
    <name evidence="2" type="ORF">RMAR00112_LOCUS17105</name>
    <name evidence="3" type="ORF">RMAR00112_LOCUS17111</name>
</gene>
<dbReference type="Pfam" id="PF03435">
    <property type="entry name" value="Sacchrp_dh_NADP"/>
    <property type="match status" value="1"/>
</dbReference>
<evidence type="ECO:0000259" key="1">
    <source>
        <dbReference type="Pfam" id="PF03435"/>
    </source>
</evidence>
<dbReference type="AlphaFoldDB" id="A0A7S2ZSD9"/>
<dbReference type="Gene3D" id="3.30.360.10">
    <property type="entry name" value="Dihydrodipicolinate Reductase, domain 2"/>
    <property type="match status" value="1"/>
</dbReference>
<accession>A0A7S2ZSD9</accession>
<dbReference type="EMBL" id="HBHW01022331">
    <property type="protein sequence ID" value="CAE0049114.1"/>
    <property type="molecule type" value="Transcribed_RNA"/>
</dbReference>
<dbReference type="PANTHER" id="PTHR43796">
    <property type="entry name" value="CARBOXYNORSPERMIDINE SYNTHASE"/>
    <property type="match status" value="1"/>
</dbReference>
<dbReference type="EMBL" id="HBHW01022325">
    <property type="protein sequence ID" value="CAE0049108.1"/>
    <property type="molecule type" value="Transcribed_RNA"/>
</dbReference>
<dbReference type="Gene3D" id="3.40.50.720">
    <property type="entry name" value="NAD(P)-binding Rossmann-like Domain"/>
    <property type="match status" value="1"/>
</dbReference>
<dbReference type="PANTHER" id="PTHR43796:SF2">
    <property type="entry name" value="CARBOXYNORSPERMIDINE SYNTHASE"/>
    <property type="match status" value="1"/>
</dbReference>
<feature type="domain" description="Saccharopine dehydrogenase NADP binding" evidence="1">
    <location>
        <begin position="97"/>
        <end position="192"/>
    </location>
</feature>